<proteinExistence type="predicted"/>
<sequence>MTFLSRVIRSFYGSPMEEPGRLTLAVRTVGPAGRPPSDPAVWLSAVHGATAKAARSRTARELLAGALDAAAPLLGDLGGALLLLDASGRYLFLVASQGLPADVALPMEAIGIDEELSVTDAVRKACPVWLNSFAQRQTRYPGLVDRLPVDLVTGALPLIDNDTVIGVLTVLRQHETGFSPVERAFLRCLADHAGPALAALTGRQLDHGGPEDEDVAADASGTMELGTFVWHLDTGVVEGDDALARLHGLAPRSDPPLTLEEFLSQVPATDLPALRQSLGHIAQRCADYQVRYRAYDATGRLRTLEARGRAHPAADGHPMKMDGLVADITVACDRQQLNQRLLSSQAEQSGRLRDLAAHLVSAASLDDVANATGTALRAFGADGLLVVDTERDRLRVIASWGYGPAEETATEGFPLHASTPFRDALLQGTPTFAGSLREGLAGYPSLVDFAHATKRQSWAVLPLPTAQDGRAACLIGFSAPHEFAPAERSLLTVVAALLAQAMDRARIHDREHRRAVELQQGMLPRALPELRNTTVHTHYRPAAEGAAVGGDWYDAWYTPSGELALVVGDVQGHSTAAAAVMGRLRTAVRAYSAEGHSPADVLHRTNALLTQSSTDPDYDLFATCVIAHLDTATGRLSLCRAGHPQPLHAGPGKQPAVLPVDGGLPLGIEPDAVFPTTTVTLAPGSHLLLYTDGLVERPGLDLDTGTRQLLTVFGSGLRSVPESALLAHIEQVCLPAPVPGDADDIAALYLRWQGPCP</sequence>
<keyword evidence="1" id="KW-0378">Hydrolase</keyword>
<feature type="domain" description="GAF" evidence="2">
    <location>
        <begin position="58"/>
        <end position="207"/>
    </location>
</feature>
<keyword evidence="5" id="KW-1185">Reference proteome</keyword>
<dbReference type="Pfam" id="PF07228">
    <property type="entry name" value="SpoIIE"/>
    <property type="match status" value="1"/>
</dbReference>
<dbReference type="Pfam" id="PF13185">
    <property type="entry name" value="GAF_2"/>
    <property type="match status" value="2"/>
</dbReference>
<comment type="caution">
    <text evidence="4">The sequence shown here is derived from an EMBL/GenBank/DDBJ whole genome shotgun (WGS) entry which is preliminary data.</text>
</comment>
<dbReference type="SUPFAM" id="SSF55785">
    <property type="entry name" value="PYP-like sensor domain (PAS domain)"/>
    <property type="match status" value="1"/>
</dbReference>
<evidence type="ECO:0000313" key="5">
    <source>
        <dbReference type="Proteomes" id="UP000325598"/>
    </source>
</evidence>
<evidence type="ECO:0000259" key="3">
    <source>
        <dbReference type="SMART" id="SM00331"/>
    </source>
</evidence>
<dbReference type="PANTHER" id="PTHR43156">
    <property type="entry name" value="STAGE II SPORULATION PROTEIN E-RELATED"/>
    <property type="match status" value="1"/>
</dbReference>
<dbReference type="InterPro" id="IPR013655">
    <property type="entry name" value="PAS_fold_3"/>
</dbReference>
<protein>
    <recommendedName>
        <fullName evidence="6">PPM-type phosphatase domain-containing protein</fullName>
    </recommendedName>
</protein>
<organism evidence="4 5">
    <name type="scientific">Streptomyces angustmyceticus</name>
    <dbReference type="NCBI Taxonomy" id="285578"/>
    <lineage>
        <taxon>Bacteria</taxon>
        <taxon>Bacillati</taxon>
        <taxon>Actinomycetota</taxon>
        <taxon>Actinomycetes</taxon>
        <taxon>Kitasatosporales</taxon>
        <taxon>Streptomycetaceae</taxon>
        <taxon>Streptomyces</taxon>
    </lineage>
</organism>
<reference evidence="4 5" key="1">
    <citation type="submission" date="2019-10" db="EMBL/GenBank/DDBJ databases">
        <title>Whole genome shotgun sequence of Streptomyces angustmyceticus NBRC 3934.</title>
        <authorList>
            <person name="Hosoyama A."/>
            <person name="Ichikawa N."/>
            <person name="Kimura A."/>
            <person name="Kitahashi Y."/>
            <person name="Komaki H."/>
            <person name="Uohara A."/>
        </authorList>
    </citation>
    <scope>NUCLEOTIDE SEQUENCE [LARGE SCALE GENOMIC DNA]</scope>
    <source>
        <strain evidence="4 5">NBRC 3934</strain>
    </source>
</reference>
<accession>A0A5J4L883</accession>
<dbReference type="Gene3D" id="3.30.450.40">
    <property type="match status" value="2"/>
</dbReference>
<dbReference type="SMART" id="SM00065">
    <property type="entry name" value="GAF"/>
    <property type="match status" value="2"/>
</dbReference>
<gene>
    <name evidence="4" type="ORF">San01_01560</name>
</gene>
<dbReference type="SUPFAM" id="SSF55781">
    <property type="entry name" value="GAF domain-like"/>
    <property type="match status" value="2"/>
</dbReference>
<evidence type="ECO:0008006" key="6">
    <source>
        <dbReference type="Google" id="ProtNLM"/>
    </source>
</evidence>
<feature type="domain" description="GAF" evidence="2">
    <location>
        <begin position="363"/>
        <end position="512"/>
    </location>
</feature>
<dbReference type="Gene3D" id="3.60.40.10">
    <property type="entry name" value="PPM-type phosphatase domain"/>
    <property type="match status" value="1"/>
</dbReference>
<feature type="domain" description="PPM-type phosphatase" evidence="3">
    <location>
        <begin position="533"/>
        <end position="752"/>
    </location>
</feature>
<dbReference type="EMBL" id="BLAG01000004">
    <property type="protein sequence ID" value="GES27670.1"/>
    <property type="molecule type" value="Genomic_DNA"/>
</dbReference>
<dbReference type="Gene3D" id="3.30.450.20">
    <property type="entry name" value="PAS domain"/>
    <property type="match status" value="1"/>
</dbReference>
<dbReference type="InterPro" id="IPR036457">
    <property type="entry name" value="PPM-type-like_dom_sf"/>
</dbReference>
<dbReference type="SMART" id="SM00331">
    <property type="entry name" value="PP2C_SIG"/>
    <property type="match status" value="1"/>
</dbReference>
<dbReference type="Pfam" id="PF08447">
    <property type="entry name" value="PAS_3"/>
    <property type="match status" value="1"/>
</dbReference>
<dbReference type="GO" id="GO:0016791">
    <property type="term" value="F:phosphatase activity"/>
    <property type="evidence" value="ECO:0007669"/>
    <property type="project" value="TreeGrafter"/>
</dbReference>
<evidence type="ECO:0000259" key="2">
    <source>
        <dbReference type="SMART" id="SM00065"/>
    </source>
</evidence>
<dbReference type="SUPFAM" id="SSF81606">
    <property type="entry name" value="PP2C-like"/>
    <property type="match status" value="1"/>
</dbReference>
<dbReference type="PANTHER" id="PTHR43156:SF2">
    <property type="entry name" value="STAGE II SPORULATION PROTEIN E"/>
    <property type="match status" value="1"/>
</dbReference>
<evidence type="ECO:0000313" key="4">
    <source>
        <dbReference type="EMBL" id="GES27670.1"/>
    </source>
</evidence>
<dbReference type="InterPro" id="IPR001932">
    <property type="entry name" value="PPM-type_phosphatase-like_dom"/>
</dbReference>
<dbReference type="Proteomes" id="UP000325598">
    <property type="component" value="Unassembled WGS sequence"/>
</dbReference>
<dbReference type="InterPro" id="IPR035965">
    <property type="entry name" value="PAS-like_dom_sf"/>
</dbReference>
<name>A0A5J4L883_9ACTN</name>
<dbReference type="InterPro" id="IPR052016">
    <property type="entry name" value="Bact_Sigma-Reg"/>
</dbReference>
<dbReference type="AlphaFoldDB" id="A0A5J4L883"/>
<dbReference type="InterPro" id="IPR003018">
    <property type="entry name" value="GAF"/>
</dbReference>
<dbReference type="InterPro" id="IPR029016">
    <property type="entry name" value="GAF-like_dom_sf"/>
</dbReference>
<evidence type="ECO:0000256" key="1">
    <source>
        <dbReference type="ARBA" id="ARBA00022801"/>
    </source>
</evidence>